<keyword evidence="1" id="KW-0315">Glutamine amidotransferase</keyword>
<dbReference type="InterPro" id="IPR029062">
    <property type="entry name" value="Class_I_gatase-like"/>
</dbReference>
<gene>
    <name evidence="3" type="ORF">TQ32_06295</name>
</gene>
<protein>
    <recommendedName>
        <fullName evidence="2">Biotin-protein ligase N-terminal domain-containing protein</fullName>
    </recommendedName>
</protein>
<organism evidence="3 4">
    <name type="scientific">Pyrococcus kukulkanii</name>
    <dbReference type="NCBI Taxonomy" id="1609559"/>
    <lineage>
        <taxon>Archaea</taxon>
        <taxon>Methanobacteriati</taxon>
        <taxon>Methanobacteriota</taxon>
        <taxon>Thermococci</taxon>
        <taxon>Thermococcales</taxon>
        <taxon>Thermococcaceae</taxon>
        <taxon>Pyrococcus</taxon>
    </lineage>
</organism>
<dbReference type="PATRIC" id="fig|1609559.3.peg.1318"/>
<feature type="domain" description="Biotin-protein ligase N-terminal" evidence="2">
    <location>
        <begin position="39"/>
        <end position="87"/>
    </location>
</feature>
<reference evidence="3 4" key="2">
    <citation type="journal article" date="2016" name="Int. J. Syst. Evol. Microbiol.">
        <title>Pyrococcus kukulkanii sp. nov., a hyperthermophilic, piezophilic archaeon isolated from a deep-sea hydrothermal vent.</title>
        <authorList>
            <person name="Callac N."/>
            <person name="Oger P."/>
            <person name="Lesongeur F."/>
            <person name="Rattray J.E."/>
            <person name="Vannier P."/>
            <person name="Michoud G."/>
            <person name="Beauverger M."/>
            <person name="Gayet N."/>
            <person name="Rouxel O."/>
            <person name="Jebbar M."/>
            <person name="Godfroy A."/>
        </authorList>
    </citation>
    <scope>NUCLEOTIDE SEQUENCE [LARGE SCALE GENOMIC DNA]</scope>
    <source>
        <strain evidence="3 4">NCB100</strain>
    </source>
</reference>
<dbReference type="SUPFAM" id="SSF52317">
    <property type="entry name" value="Class I glutamine amidotransferase-like"/>
    <property type="match status" value="1"/>
</dbReference>
<proteinExistence type="predicted"/>
<name>A0A127B9V6_9EURY</name>
<dbReference type="PANTHER" id="PTHR31559:SF0">
    <property type="entry name" value="PYRIDOXAL 5'-PHOSPHATE SYNTHASE SUBUNIT SNO1-RELATED"/>
    <property type="match status" value="1"/>
</dbReference>
<sequence length="193" mass="21645">MIGIFAGRGAVLWRDVANALEKLRVEYKLVNDSLNLEGISTLIIPGGYTYEMWKVFYPQRNAIYEFLDSGGKYLGICAGAYLASDEVILPDYSRVPGLGIADVVNHRHRGSFMTEIEIVDEEFFRELPRKVKVWYQNGPHMELEGRIIAVFDDELAAIARQGNVTLLAVHPEGSLENGVEPSYENLKLLGLLI</sequence>
<dbReference type="Gene3D" id="3.40.50.880">
    <property type="match status" value="1"/>
</dbReference>
<dbReference type="PANTHER" id="PTHR31559">
    <property type="entry name" value="PYRIDOXAL 5'-PHOSPHATE SYNTHASE SUBUNIT SNO"/>
    <property type="match status" value="1"/>
</dbReference>
<dbReference type="InterPro" id="IPR019197">
    <property type="entry name" value="Biotin-prot_ligase_N"/>
</dbReference>
<dbReference type="GO" id="GO:0004359">
    <property type="term" value="F:glutaminase activity"/>
    <property type="evidence" value="ECO:0007669"/>
    <property type="project" value="InterPro"/>
</dbReference>
<dbReference type="AlphaFoldDB" id="A0A127B9V6"/>
<evidence type="ECO:0000313" key="3">
    <source>
        <dbReference type="EMBL" id="AMM54130.1"/>
    </source>
</evidence>
<dbReference type="STRING" id="1609559.TQ32_06295"/>
<dbReference type="Proteomes" id="UP000070587">
    <property type="component" value="Chromosome"/>
</dbReference>
<dbReference type="PROSITE" id="PS51273">
    <property type="entry name" value="GATASE_TYPE_1"/>
    <property type="match status" value="1"/>
</dbReference>
<dbReference type="GO" id="GO:0008614">
    <property type="term" value="P:pyridoxine metabolic process"/>
    <property type="evidence" value="ECO:0007669"/>
    <property type="project" value="TreeGrafter"/>
</dbReference>
<evidence type="ECO:0000259" key="2">
    <source>
        <dbReference type="Pfam" id="PF09825"/>
    </source>
</evidence>
<dbReference type="GO" id="GO:0042823">
    <property type="term" value="P:pyridoxal phosphate biosynthetic process"/>
    <property type="evidence" value="ECO:0007669"/>
    <property type="project" value="InterPro"/>
</dbReference>
<dbReference type="RefSeq" id="WP_068322404.1">
    <property type="nucleotide sequence ID" value="NZ_CP010835.1"/>
</dbReference>
<evidence type="ECO:0000313" key="4">
    <source>
        <dbReference type="Proteomes" id="UP000070587"/>
    </source>
</evidence>
<evidence type="ECO:0000256" key="1">
    <source>
        <dbReference type="ARBA" id="ARBA00022962"/>
    </source>
</evidence>
<accession>A0A127B9V6</accession>
<dbReference type="InterPro" id="IPR002161">
    <property type="entry name" value="PdxT/SNO"/>
</dbReference>
<reference evidence="4" key="1">
    <citation type="submission" date="2015-02" db="EMBL/GenBank/DDBJ databases">
        <title>Pyrococcus kukulkanii sp. nov., a novel hyperthermophilic archaeon isolated from a deep-sea hydrothermal vent at the Guaymas Basin.</title>
        <authorList>
            <person name="Oger P.M."/>
            <person name="Callac N."/>
            <person name="Jebbar M."/>
            <person name="Godfroy A."/>
        </authorList>
    </citation>
    <scope>NUCLEOTIDE SEQUENCE [LARGE SCALE GENOMIC DNA]</scope>
    <source>
        <strain evidence="4">NCB100</strain>
    </source>
</reference>
<dbReference type="OrthoDB" id="71102at2157"/>
<dbReference type="GeneID" id="28491428"/>
<dbReference type="KEGG" id="pyc:TQ32_06295"/>
<dbReference type="GO" id="GO:1903600">
    <property type="term" value="C:glutaminase complex"/>
    <property type="evidence" value="ECO:0007669"/>
    <property type="project" value="TreeGrafter"/>
</dbReference>
<dbReference type="Pfam" id="PF09825">
    <property type="entry name" value="BPL_N"/>
    <property type="match status" value="1"/>
</dbReference>
<dbReference type="GO" id="GO:0005829">
    <property type="term" value="C:cytosol"/>
    <property type="evidence" value="ECO:0007669"/>
    <property type="project" value="TreeGrafter"/>
</dbReference>
<dbReference type="EMBL" id="CP010835">
    <property type="protein sequence ID" value="AMM54130.1"/>
    <property type="molecule type" value="Genomic_DNA"/>
</dbReference>